<reference evidence="3" key="1">
    <citation type="journal article" date="2019" name="Int. J. Syst. Evol. Microbiol.">
        <title>The Global Catalogue of Microorganisms (GCM) 10K type strain sequencing project: providing services to taxonomists for standard genome sequencing and annotation.</title>
        <authorList>
            <consortium name="The Broad Institute Genomics Platform"/>
            <consortium name="The Broad Institute Genome Sequencing Center for Infectious Disease"/>
            <person name="Wu L."/>
            <person name="Ma J."/>
        </authorList>
    </citation>
    <scope>NUCLEOTIDE SEQUENCE [LARGE SCALE GENOMIC DNA]</scope>
    <source>
        <strain evidence="3">CGMCC 4.1469</strain>
    </source>
</reference>
<feature type="transmembrane region" description="Helical" evidence="1">
    <location>
        <begin position="144"/>
        <end position="163"/>
    </location>
</feature>
<dbReference type="EMBL" id="JBHSMQ010000003">
    <property type="protein sequence ID" value="MFC5455042.1"/>
    <property type="molecule type" value="Genomic_DNA"/>
</dbReference>
<dbReference type="Proteomes" id="UP001596052">
    <property type="component" value="Unassembled WGS sequence"/>
</dbReference>
<accession>A0ABW0KQP2</accession>
<evidence type="ECO:0008006" key="4">
    <source>
        <dbReference type="Google" id="ProtNLM"/>
    </source>
</evidence>
<keyword evidence="3" id="KW-1185">Reference proteome</keyword>
<keyword evidence="1" id="KW-0812">Transmembrane</keyword>
<name>A0ABW0KQP2_9BACT</name>
<gene>
    <name evidence="2" type="ORF">ACFQDI_09270</name>
</gene>
<comment type="caution">
    <text evidence="2">The sequence shown here is derived from an EMBL/GenBank/DDBJ whole genome shotgun (WGS) entry which is preliminary data.</text>
</comment>
<evidence type="ECO:0000313" key="2">
    <source>
        <dbReference type="EMBL" id="MFC5455042.1"/>
    </source>
</evidence>
<keyword evidence="1" id="KW-1133">Transmembrane helix</keyword>
<dbReference type="RefSeq" id="WP_377165736.1">
    <property type="nucleotide sequence ID" value="NZ_JBHSMQ010000003.1"/>
</dbReference>
<organism evidence="2 3">
    <name type="scientific">Prosthecobacter fluviatilis</name>
    <dbReference type="NCBI Taxonomy" id="445931"/>
    <lineage>
        <taxon>Bacteria</taxon>
        <taxon>Pseudomonadati</taxon>
        <taxon>Verrucomicrobiota</taxon>
        <taxon>Verrucomicrobiia</taxon>
        <taxon>Verrucomicrobiales</taxon>
        <taxon>Verrucomicrobiaceae</taxon>
        <taxon>Prosthecobacter</taxon>
    </lineage>
</organism>
<keyword evidence="1" id="KW-0472">Membrane</keyword>
<proteinExistence type="predicted"/>
<evidence type="ECO:0000256" key="1">
    <source>
        <dbReference type="SAM" id="Phobius"/>
    </source>
</evidence>
<protein>
    <recommendedName>
        <fullName evidence="4">DUF3592 domain-containing protein</fullName>
    </recommendedName>
</protein>
<evidence type="ECO:0000313" key="3">
    <source>
        <dbReference type="Proteomes" id="UP001596052"/>
    </source>
</evidence>
<sequence>MQSILLGSGGMILLLSLFVLDVLDPPGMLTAASVRVVTGRLVKATETGGKSKDLDVWLEGQELPFRSFDSVYPRSFDGQVLATLRPGMEVRVSVRIREANSPRRNLAQNQSFYPLVALELDGKPALTLAAYNQWSVENQKVAQWFLPLMMCLCGYLVFSGIRLRRAGS</sequence>